<dbReference type="EMBL" id="MU167289">
    <property type="protein sequence ID" value="KAG0144752.1"/>
    <property type="molecule type" value="Genomic_DNA"/>
</dbReference>
<keyword evidence="1" id="KW-0732">Signal</keyword>
<feature type="chain" id="PRO_5040332835" evidence="1">
    <location>
        <begin position="22"/>
        <end position="133"/>
    </location>
</feature>
<gene>
    <name evidence="2" type="ORF">CROQUDRAFT_134167</name>
</gene>
<feature type="signal peptide" evidence="1">
    <location>
        <begin position="1"/>
        <end position="21"/>
    </location>
</feature>
<proteinExistence type="predicted"/>
<accession>A0A9P6NIE7</accession>
<reference evidence="2" key="1">
    <citation type="submission" date="2013-11" db="EMBL/GenBank/DDBJ databases">
        <title>Genome sequence of the fusiform rust pathogen reveals effectors for host alternation and coevolution with pine.</title>
        <authorList>
            <consortium name="DOE Joint Genome Institute"/>
            <person name="Smith K."/>
            <person name="Pendleton A."/>
            <person name="Kubisiak T."/>
            <person name="Anderson C."/>
            <person name="Salamov A."/>
            <person name="Aerts A."/>
            <person name="Riley R."/>
            <person name="Clum A."/>
            <person name="Lindquist E."/>
            <person name="Ence D."/>
            <person name="Campbell M."/>
            <person name="Kronenberg Z."/>
            <person name="Feau N."/>
            <person name="Dhillon B."/>
            <person name="Hamelin R."/>
            <person name="Burleigh J."/>
            <person name="Smith J."/>
            <person name="Yandell M."/>
            <person name="Nelson C."/>
            <person name="Grigoriev I."/>
            <person name="Davis J."/>
        </authorList>
    </citation>
    <scope>NUCLEOTIDE SEQUENCE</scope>
    <source>
        <strain evidence="2">G11</strain>
    </source>
</reference>
<dbReference type="Proteomes" id="UP000886653">
    <property type="component" value="Unassembled WGS sequence"/>
</dbReference>
<evidence type="ECO:0000313" key="2">
    <source>
        <dbReference type="EMBL" id="KAG0144752.1"/>
    </source>
</evidence>
<organism evidence="2 3">
    <name type="scientific">Cronartium quercuum f. sp. fusiforme G11</name>
    <dbReference type="NCBI Taxonomy" id="708437"/>
    <lineage>
        <taxon>Eukaryota</taxon>
        <taxon>Fungi</taxon>
        <taxon>Dikarya</taxon>
        <taxon>Basidiomycota</taxon>
        <taxon>Pucciniomycotina</taxon>
        <taxon>Pucciniomycetes</taxon>
        <taxon>Pucciniales</taxon>
        <taxon>Coleosporiaceae</taxon>
        <taxon>Cronartium</taxon>
    </lineage>
</organism>
<protein>
    <submittedName>
        <fullName evidence="2">Uncharacterized protein</fullName>
    </submittedName>
</protein>
<evidence type="ECO:0000313" key="3">
    <source>
        <dbReference type="Proteomes" id="UP000886653"/>
    </source>
</evidence>
<name>A0A9P6NIE7_9BASI</name>
<dbReference type="AlphaFoldDB" id="A0A9P6NIE7"/>
<comment type="caution">
    <text evidence="2">The sequence shown here is derived from an EMBL/GenBank/DDBJ whole genome shotgun (WGS) entry which is preliminary data.</text>
</comment>
<keyword evidence="3" id="KW-1185">Reference proteome</keyword>
<sequence>MNSSNFIKLFIFLVLSSYVGAQLSAMQPSCVGDGTIEYLHCCRALMQFTPDGSGDLVETRTKVTKNNFSCQLTLENKNGGQLKVSTSVVTQAIQAILEHCGQGAGSVNLPKLSTKPNEPDIQLSIGFGSGKYL</sequence>
<evidence type="ECO:0000256" key="1">
    <source>
        <dbReference type="SAM" id="SignalP"/>
    </source>
</evidence>